<evidence type="ECO:0000313" key="3">
    <source>
        <dbReference type="EMBL" id="QEC49534.1"/>
    </source>
</evidence>
<evidence type="ECO:0000313" key="4">
    <source>
        <dbReference type="Proteomes" id="UP000321805"/>
    </source>
</evidence>
<reference evidence="3 4" key="1">
    <citation type="journal article" date="2018" name="J. Microbiol.">
        <title>Baekduia soli gen. nov., sp. nov., a novel bacterium isolated from the soil of Baekdu Mountain and proposal of a novel family name, Baekduiaceae fam. nov.</title>
        <authorList>
            <person name="An D.S."/>
            <person name="Siddiqi M.Z."/>
            <person name="Kim K.H."/>
            <person name="Yu H.S."/>
            <person name="Im W.T."/>
        </authorList>
    </citation>
    <scope>NUCLEOTIDE SEQUENCE [LARGE SCALE GENOMIC DNA]</scope>
    <source>
        <strain evidence="3 4">BR7-21</strain>
    </source>
</reference>
<keyword evidence="2" id="KW-1133">Transmembrane helix</keyword>
<dbReference type="EMBL" id="CP042430">
    <property type="protein sequence ID" value="QEC49534.1"/>
    <property type="molecule type" value="Genomic_DNA"/>
</dbReference>
<feature type="compositionally biased region" description="Low complexity" evidence="1">
    <location>
        <begin position="96"/>
        <end position="112"/>
    </location>
</feature>
<gene>
    <name evidence="3" type="ORF">FSW04_19470</name>
</gene>
<dbReference type="KEGG" id="bsol:FSW04_19470"/>
<keyword evidence="2" id="KW-0812">Transmembrane</keyword>
<name>A0A5B8U8Z1_9ACTN</name>
<keyword evidence="4" id="KW-1185">Reference proteome</keyword>
<feature type="compositionally biased region" description="Basic residues" evidence="1">
    <location>
        <begin position="65"/>
        <end position="74"/>
    </location>
</feature>
<accession>A0A5B8U8Z1</accession>
<evidence type="ECO:0000256" key="1">
    <source>
        <dbReference type="SAM" id="MobiDB-lite"/>
    </source>
</evidence>
<dbReference type="RefSeq" id="WP_146921900.1">
    <property type="nucleotide sequence ID" value="NZ_CP042430.1"/>
</dbReference>
<dbReference type="AlphaFoldDB" id="A0A5B8U8Z1"/>
<sequence length="112" mass="11848">MNARRHRRLAALTFAVLVAVGLLLQALGAGETGLLYLAPALLMAVPLLLGRYVGERHIAALAGRPRPRARRRRAAAPLTPRGPRRAMLRGGRLVGSSLAKRPPPAAALSLPA</sequence>
<evidence type="ECO:0000256" key="2">
    <source>
        <dbReference type="SAM" id="Phobius"/>
    </source>
</evidence>
<feature type="region of interest" description="Disordered" evidence="1">
    <location>
        <begin position="93"/>
        <end position="112"/>
    </location>
</feature>
<proteinExistence type="predicted"/>
<organism evidence="3 4">
    <name type="scientific">Baekduia soli</name>
    <dbReference type="NCBI Taxonomy" id="496014"/>
    <lineage>
        <taxon>Bacteria</taxon>
        <taxon>Bacillati</taxon>
        <taxon>Actinomycetota</taxon>
        <taxon>Thermoleophilia</taxon>
        <taxon>Solirubrobacterales</taxon>
        <taxon>Baekduiaceae</taxon>
        <taxon>Baekduia</taxon>
    </lineage>
</organism>
<feature type="region of interest" description="Disordered" evidence="1">
    <location>
        <begin position="64"/>
        <end position="87"/>
    </location>
</feature>
<dbReference type="Proteomes" id="UP000321805">
    <property type="component" value="Chromosome"/>
</dbReference>
<keyword evidence="2" id="KW-0472">Membrane</keyword>
<feature type="transmembrane region" description="Helical" evidence="2">
    <location>
        <begin position="38"/>
        <end position="54"/>
    </location>
</feature>
<protein>
    <submittedName>
        <fullName evidence="3">Uncharacterized protein</fullName>
    </submittedName>
</protein>